<dbReference type="SUPFAM" id="SSF52374">
    <property type="entry name" value="Nucleotidylyl transferase"/>
    <property type="match status" value="1"/>
</dbReference>
<dbReference type="EMBL" id="CP030840">
    <property type="protein sequence ID" value="AXC13070.1"/>
    <property type="molecule type" value="Genomic_DNA"/>
</dbReference>
<evidence type="ECO:0000256" key="3">
    <source>
        <dbReference type="ARBA" id="ARBA00022741"/>
    </source>
</evidence>
<dbReference type="GO" id="GO:0005829">
    <property type="term" value="C:cytosol"/>
    <property type="evidence" value="ECO:0007669"/>
    <property type="project" value="TreeGrafter"/>
</dbReference>
<proteinExistence type="inferred from homology"/>
<evidence type="ECO:0000256" key="2">
    <source>
        <dbReference type="ARBA" id="ARBA00022723"/>
    </source>
</evidence>
<dbReference type="GO" id="GO:0006424">
    <property type="term" value="P:glutamyl-tRNA aminoacylation"/>
    <property type="evidence" value="ECO:0007669"/>
    <property type="project" value="TreeGrafter"/>
</dbReference>
<evidence type="ECO:0000256" key="4">
    <source>
        <dbReference type="ARBA" id="ARBA00022833"/>
    </source>
</evidence>
<keyword evidence="7" id="KW-0648">Protein biosynthesis</keyword>
<dbReference type="PRINTS" id="PR00987">
    <property type="entry name" value="TRNASYNTHGLU"/>
</dbReference>
<dbReference type="PANTHER" id="PTHR43311:SF1">
    <property type="entry name" value="GLUTAMYL-Q TRNA(ASP) SYNTHETASE"/>
    <property type="match status" value="1"/>
</dbReference>
<dbReference type="InterPro" id="IPR014729">
    <property type="entry name" value="Rossmann-like_a/b/a_fold"/>
</dbReference>
<evidence type="ECO:0000313" key="10">
    <source>
        <dbReference type="Proteomes" id="UP000253606"/>
    </source>
</evidence>
<evidence type="ECO:0000256" key="6">
    <source>
        <dbReference type="ARBA" id="ARBA00023146"/>
    </source>
</evidence>
<dbReference type="KEGG" id="abas:ACPOL_3791"/>
<dbReference type="Gene3D" id="3.40.50.620">
    <property type="entry name" value="HUPs"/>
    <property type="match status" value="1"/>
</dbReference>
<dbReference type="InterPro" id="IPR000924">
    <property type="entry name" value="Glu/Gln-tRNA-synth"/>
</dbReference>
<gene>
    <name evidence="9" type="ORF">ACPOL_3791</name>
</gene>
<dbReference type="Proteomes" id="UP000253606">
    <property type="component" value="Chromosome"/>
</dbReference>
<accession>A0A2Z5G224</accession>
<keyword evidence="10" id="KW-1185">Reference proteome</keyword>
<dbReference type="GO" id="GO:0005524">
    <property type="term" value="F:ATP binding"/>
    <property type="evidence" value="ECO:0007669"/>
    <property type="project" value="UniProtKB-KW"/>
</dbReference>
<evidence type="ECO:0000259" key="8">
    <source>
        <dbReference type="Pfam" id="PF00749"/>
    </source>
</evidence>
<evidence type="ECO:0000313" key="9">
    <source>
        <dbReference type="EMBL" id="AXC13070.1"/>
    </source>
</evidence>
<keyword evidence="4" id="KW-0862">Zinc</keyword>
<comment type="similarity">
    <text evidence="7">Belongs to the class-I aminoacyl-tRNA synthetase family.</text>
</comment>
<keyword evidence="2" id="KW-0479">Metal-binding</keyword>
<dbReference type="Pfam" id="PF00749">
    <property type="entry name" value="tRNA-synt_1c"/>
    <property type="match status" value="1"/>
</dbReference>
<sequence>MDEAANTLNFVSDFLGYRGRLAPSPTGLLHLGHAATFWTAYQRALRSGGALVLRVDDLDPQRSKPEFAAAAVEDLDWLGIRWQEGPDVCGEYGPYLQSMRLPLYISALKELIEGGFVYPCRCSRKDLTRMTQAPHDEEPLYPGTCRATAGRILFSGFGEAMLTGLSWRFRVRDGEAIEFSDGHFGRQRFVASEDFGDFLIWRKDGVPAYQLAVAVDDAAMKITEVVRGADLLKATARQILVCRALGLPEPAWFHCPLITDEHGRRLAKRHDALSIRELRASGMKPEDVLGRAAAKVGEPNAHRGPDL</sequence>
<dbReference type="InterPro" id="IPR020058">
    <property type="entry name" value="Glu/Gln-tRNA-synth_Ib_cat-dom"/>
</dbReference>
<dbReference type="NCBIfam" id="NF004315">
    <property type="entry name" value="PRK05710.1-4"/>
    <property type="match status" value="1"/>
</dbReference>
<evidence type="ECO:0000256" key="7">
    <source>
        <dbReference type="RuleBase" id="RU363037"/>
    </source>
</evidence>
<keyword evidence="6 7" id="KW-0030">Aminoacyl-tRNA synthetase</keyword>
<protein>
    <submittedName>
        <fullName evidence="9">Glutamyl-Q-tRNA synthetase</fullName>
    </submittedName>
</protein>
<dbReference type="InterPro" id="IPR001412">
    <property type="entry name" value="aa-tRNA-synth_I_CS"/>
</dbReference>
<keyword evidence="5 7" id="KW-0067">ATP-binding</keyword>
<evidence type="ECO:0000256" key="5">
    <source>
        <dbReference type="ARBA" id="ARBA00022840"/>
    </source>
</evidence>
<dbReference type="AlphaFoldDB" id="A0A2Z5G224"/>
<organism evidence="9 10">
    <name type="scientific">Acidisarcina polymorpha</name>
    <dbReference type="NCBI Taxonomy" id="2211140"/>
    <lineage>
        <taxon>Bacteria</taxon>
        <taxon>Pseudomonadati</taxon>
        <taxon>Acidobacteriota</taxon>
        <taxon>Terriglobia</taxon>
        <taxon>Terriglobales</taxon>
        <taxon>Acidobacteriaceae</taxon>
        <taxon>Acidisarcina</taxon>
    </lineage>
</organism>
<dbReference type="PROSITE" id="PS00178">
    <property type="entry name" value="AA_TRNA_LIGASE_I"/>
    <property type="match status" value="1"/>
</dbReference>
<dbReference type="InterPro" id="IPR049940">
    <property type="entry name" value="GluQ/Sye"/>
</dbReference>
<keyword evidence="1 7" id="KW-0436">Ligase</keyword>
<name>A0A2Z5G224_9BACT</name>
<dbReference type="PANTHER" id="PTHR43311">
    <property type="entry name" value="GLUTAMATE--TRNA LIGASE"/>
    <property type="match status" value="1"/>
</dbReference>
<keyword evidence="3 7" id="KW-0547">Nucleotide-binding</keyword>
<evidence type="ECO:0000256" key="1">
    <source>
        <dbReference type="ARBA" id="ARBA00022598"/>
    </source>
</evidence>
<dbReference type="GO" id="GO:0004818">
    <property type="term" value="F:glutamate-tRNA ligase activity"/>
    <property type="evidence" value="ECO:0007669"/>
    <property type="project" value="TreeGrafter"/>
</dbReference>
<feature type="domain" description="Glutamyl/glutaminyl-tRNA synthetase class Ib catalytic" evidence="8">
    <location>
        <begin position="18"/>
        <end position="288"/>
    </location>
</feature>
<reference evidence="9 10" key="1">
    <citation type="journal article" date="2018" name="Front. Microbiol.">
        <title>Hydrolytic Capabilities as a Key to Environmental Success: Chitinolytic and Cellulolytic Acidobacteria From Acidic Sub-arctic Soils and Boreal Peatlands.</title>
        <authorList>
            <person name="Belova S.E."/>
            <person name="Ravin N.V."/>
            <person name="Pankratov T.A."/>
            <person name="Rakitin A.L."/>
            <person name="Ivanova A.A."/>
            <person name="Beletsky A.V."/>
            <person name="Mardanov A.V."/>
            <person name="Sinninghe Damste J.S."/>
            <person name="Dedysh S.N."/>
        </authorList>
    </citation>
    <scope>NUCLEOTIDE SEQUENCE [LARGE SCALE GENOMIC DNA]</scope>
    <source>
        <strain evidence="9 10">SBC82</strain>
    </source>
</reference>